<gene>
    <name evidence="1" type="ORF">JFY71_03960</name>
</gene>
<evidence type="ECO:0000313" key="1">
    <source>
        <dbReference type="EMBL" id="QQK08704.1"/>
    </source>
</evidence>
<keyword evidence="2" id="KW-1185">Reference proteome</keyword>
<evidence type="ECO:0000313" key="2">
    <source>
        <dbReference type="Proteomes" id="UP000595814"/>
    </source>
</evidence>
<sequence length="456" mass="49418">MSDDKRDFDENRTDEDTERNDFSNNSKGSYYDPLGTEDEGPAFSRSYSYNNSDEVRKIVKEELKRNKPKTPWIRIVVIALIFSFLSSGVTALVMSSKNNTTAGNSGTNSSITINTKDEVNIETAVAEKVIPSVVGITTKTLSNSIFNQQAYVEGVGSGVIVSEDGYILTNSHVISDGSAESITVVFSDKSTIEGKLIWNNSTLDLAVVKVEKTGLPVVEFGDSDKVSVGDKAIAIGNPLGLDLQSTLTSGYISGLNRMITLENGASMDGLIQTDAAINGGNSGGALLNSKGELIGINTAKASTGEGIGFAIPINTAKSIVDEIIETGNYEELLLGISGVELETYKKYFQMETPVEKGVAVMQVQENSPADKAGIQVNDIITQVGDSEVGNTNDIKKALLKYKFGDSSEITIYRNGKEEKLEITFEKFEVQENPINEQEQNDGQQENEREFIFPWGN</sequence>
<organism evidence="1 2">
    <name type="scientific">Miniphocaeibacter halophilus</name>
    <dbReference type="NCBI Taxonomy" id="2931922"/>
    <lineage>
        <taxon>Bacteria</taxon>
        <taxon>Bacillati</taxon>
        <taxon>Bacillota</taxon>
        <taxon>Tissierellia</taxon>
        <taxon>Tissierellales</taxon>
        <taxon>Peptoniphilaceae</taxon>
        <taxon>Miniphocaeibacter</taxon>
    </lineage>
</organism>
<dbReference type="EMBL" id="CP066744">
    <property type="protein sequence ID" value="QQK08704.1"/>
    <property type="molecule type" value="Genomic_DNA"/>
</dbReference>
<reference evidence="1 2" key="1">
    <citation type="journal article" date="2022" name="Int. J. Syst. Evol. Microbiol.">
        <title>Miniphocaeibacter halophilus sp. nov., an ammonium-tolerant acetate-producing bacterium isolated from a biogas system.</title>
        <authorList>
            <person name="Schnurer A."/>
            <person name="Singh A."/>
            <person name="Bi S."/>
            <person name="Qiao W."/>
            <person name="Westerholm M."/>
        </authorList>
    </citation>
    <scope>NUCLEOTIDE SEQUENCE [LARGE SCALE GENOMIC DNA]</scope>
    <source>
        <strain evidence="1 2">AMB_01</strain>
    </source>
</reference>
<dbReference type="Proteomes" id="UP000595814">
    <property type="component" value="Chromosome"/>
</dbReference>
<name>A0AC61N0B3_9FIRM</name>
<protein>
    <submittedName>
        <fullName evidence="1">Trypsin-like peptidase domain-containing protein</fullName>
    </submittedName>
</protein>
<accession>A0AC61N0B3</accession>
<proteinExistence type="predicted"/>